<keyword evidence="5" id="KW-1185">Reference proteome</keyword>
<feature type="compositionally biased region" description="Basic and acidic residues" evidence="1">
    <location>
        <begin position="668"/>
        <end position="684"/>
    </location>
</feature>
<sequence>MQYALGCNPLLYDSMAPASSVGSVTEIIDINPGSDGDSSRWPQAGLRREESFEVSYLTKLATKWMIDRGEAIKGQKYVLNKLPNGYGLFGKTRNNDPNHIDRYLYGHPTYKFRSTEEFYEHFKRLMDNGSAVGCTCIGCRGGKRGSASQGTRTPRINGSMGRATSSLPPAQPIPVLVPPILTQQETPLRQVRRWLVPERPPTPEHEMVDDEGCPDIYRRLAERLRTRMVMDDPIKQHNSFDWVIDSKSIGPLMTKIRFQPAFVPRQGELVLFVRGLREHQFISFDQSQQTFAMWDSELESLVELPPWEAGIVTETPDESIEAADLILENPKTYQVNYSGFRIEPMSMVGSNEKHWSKRIAYVRMHAIRPLVFYREILKATKPRDYHPTVQHALTVMSSISLLNPFHFKGLWPAATVFCRGIFVGSELLTIGDVIRLMPGSNQDDTQVWDAIKITSIKMRMIHLDARENPEYDDPTAESITIDRQHDCCIHIDGIAFTRDQARAWGTGKLPIDPGSDILPEVLKDHGRWFRLHDPAKRWKVPFTRVLGRCYERSAVDSWFVTLKFATGHSTVQGFSAINTSQEPNEISIHSMTKALDISKGLKGVMSARIFSTQRDPRIHKADGKAWFWADFRAEQLDLHEVKGQVVTPFLHGKPTRDPRAWKRAMHIREKGAGHKPKPAQEEAAHGIGRGRPSNVGGSMLEASALGPAIDEASDEDAPSDSVAEDANADVVMEDAQNAVVQEEAYIDPNEIMVISDGESSEVESEEED</sequence>
<protein>
    <recommendedName>
        <fullName evidence="6">Cryptic loci regulator 2 N-terminal domain-containing protein</fullName>
    </recommendedName>
</protein>
<feature type="domain" description="Cryptic loci regulator 2 C-terminal" evidence="2">
    <location>
        <begin position="417"/>
        <end position="551"/>
    </location>
</feature>
<dbReference type="OrthoDB" id="438224at2759"/>
<evidence type="ECO:0000259" key="2">
    <source>
        <dbReference type="Pfam" id="PF10383"/>
    </source>
</evidence>
<dbReference type="PANTHER" id="PTHR38046:SF1">
    <property type="entry name" value="CRYPTIC LOCI REGULATOR 2"/>
    <property type="match status" value="1"/>
</dbReference>
<dbReference type="GO" id="GO:0033553">
    <property type="term" value="C:rDNA heterochromatin"/>
    <property type="evidence" value="ECO:0007669"/>
    <property type="project" value="TreeGrafter"/>
</dbReference>
<evidence type="ECO:0000313" key="4">
    <source>
        <dbReference type="EMBL" id="KAF2155288.1"/>
    </source>
</evidence>
<dbReference type="GO" id="GO:0031934">
    <property type="term" value="C:mating-type region heterochromatin"/>
    <property type="evidence" value="ECO:0007669"/>
    <property type="project" value="TreeGrafter"/>
</dbReference>
<accession>A0A9P4J4I7</accession>
<dbReference type="InterPro" id="IPR038986">
    <property type="entry name" value="Clr2"/>
</dbReference>
<evidence type="ECO:0000259" key="3">
    <source>
        <dbReference type="Pfam" id="PF16761"/>
    </source>
</evidence>
<comment type="caution">
    <text evidence="4">The sequence shown here is derived from an EMBL/GenBank/DDBJ whole genome shotgun (WGS) entry which is preliminary data.</text>
</comment>
<reference evidence="4" key="1">
    <citation type="journal article" date="2020" name="Stud. Mycol.">
        <title>101 Dothideomycetes genomes: a test case for predicting lifestyles and emergence of pathogens.</title>
        <authorList>
            <person name="Haridas S."/>
            <person name="Albert R."/>
            <person name="Binder M."/>
            <person name="Bloem J."/>
            <person name="Labutti K."/>
            <person name="Salamov A."/>
            <person name="Andreopoulos B."/>
            <person name="Baker S."/>
            <person name="Barry K."/>
            <person name="Bills G."/>
            <person name="Bluhm B."/>
            <person name="Cannon C."/>
            <person name="Castanera R."/>
            <person name="Culley D."/>
            <person name="Daum C."/>
            <person name="Ezra D."/>
            <person name="Gonzalez J."/>
            <person name="Henrissat B."/>
            <person name="Kuo A."/>
            <person name="Liang C."/>
            <person name="Lipzen A."/>
            <person name="Lutzoni F."/>
            <person name="Magnuson J."/>
            <person name="Mondo S."/>
            <person name="Nolan M."/>
            <person name="Ohm R."/>
            <person name="Pangilinan J."/>
            <person name="Park H.-J."/>
            <person name="Ramirez L."/>
            <person name="Alfaro M."/>
            <person name="Sun H."/>
            <person name="Tritt A."/>
            <person name="Yoshinaga Y."/>
            <person name="Zwiers L.-H."/>
            <person name="Turgeon B."/>
            <person name="Goodwin S."/>
            <person name="Spatafora J."/>
            <person name="Crous P."/>
            <person name="Grigoriev I."/>
        </authorList>
    </citation>
    <scope>NUCLEOTIDE SEQUENCE</scope>
    <source>
        <strain evidence="4">CBS 260.36</strain>
    </source>
</reference>
<proteinExistence type="predicted"/>
<dbReference type="InterPro" id="IPR018839">
    <property type="entry name" value="Tscrpt-silencing_Clr2_C"/>
</dbReference>
<feature type="compositionally biased region" description="Polar residues" evidence="1">
    <location>
        <begin position="146"/>
        <end position="166"/>
    </location>
</feature>
<dbReference type="AlphaFoldDB" id="A0A9P4J4I7"/>
<dbReference type="PANTHER" id="PTHR38046">
    <property type="entry name" value="CRYPTIC LOCI REGULATOR 2"/>
    <property type="match status" value="1"/>
</dbReference>
<feature type="region of interest" description="Disordered" evidence="1">
    <location>
        <begin position="143"/>
        <end position="169"/>
    </location>
</feature>
<dbReference type="InterPro" id="IPR031915">
    <property type="entry name" value="Clr2_N"/>
</dbReference>
<dbReference type="GO" id="GO:0070824">
    <property type="term" value="C:SHREC complex"/>
    <property type="evidence" value="ECO:0007669"/>
    <property type="project" value="InterPro"/>
</dbReference>
<dbReference type="Pfam" id="PF16761">
    <property type="entry name" value="Clr2_transil"/>
    <property type="match status" value="1"/>
</dbReference>
<dbReference type="Proteomes" id="UP000799439">
    <property type="component" value="Unassembled WGS sequence"/>
</dbReference>
<name>A0A9P4J4I7_9PEZI</name>
<organism evidence="4 5">
    <name type="scientific">Myriangium duriaei CBS 260.36</name>
    <dbReference type="NCBI Taxonomy" id="1168546"/>
    <lineage>
        <taxon>Eukaryota</taxon>
        <taxon>Fungi</taxon>
        <taxon>Dikarya</taxon>
        <taxon>Ascomycota</taxon>
        <taxon>Pezizomycotina</taxon>
        <taxon>Dothideomycetes</taxon>
        <taxon>Dothideomycetidae</taxon>
        <taxon>Myriangiales</taxon>
        <taxon>Myriangiaceae</taxon>
        <taxon>Myriangium</taxon>
    </lineage>
</organism>
<gene>
    <name evidence="4" type="ORF">K461DRAFT_319721</name>
</gene>
<dbReference type="Pfam" id="PF10383">
    <property type="entry name" value="Clr2"/>
    <property type="match status" value="1"/>
</dbReference>
<evidence type="ECO:0008006" key="6">
    <source>
        <dbReference type="Google" id="ProtNLM"/>
    </source>
</evidence>
<evidence type="ECO:0000256" key="1">
    <source>
        <dbReference type="SAM" id="MobiDB-lite"/>
    </source>
</evidence>
<feature type="region of interest" description="Disordered" evidence="1">
    <location>
        <begin position="668"/>
        <end position="699"/>
    </location>
</feature>
<dbReference type="GO" id="GO:0030466">
    <property type="term" value="P:silent mating-type cassette heterochromatin formation"/>
    <property type="evidence" value="ECO:0007669"/>
    <property type="project" value="TreeGrafter"/>
</dbReference>
<dbReference type="EMBL" id="ML996083">
    <property type="protein sequence ID" value="KAF2155288.1"/>
    <property type="molecule type" value="Genomic_DNA"/>
</dbReference>
<evidence type="ECO:0000313" key="5">
    <source>
        <dbReference type="Proteomes" id="UP000799439"/>
    </source>
</evidence>
<feature type="domain" description="Cryptic loci regulator 2 N-terminal" evidence="3">
    <location>
        <begin position="77"/>
        <end position="139"/>
    </location>
</feature>